<sequence>MRDTAPSPPNLRHLSAALTIWKLGSISRATSSVHLSQSAITQGLAKLEQELDILLFTRSSTGLHATEAGEIFLRRAERAVNWLTAIEQATSLRSGRKTQPLYRRLTSTQLRTLLSVVEQGSYSRAAQHLGLTQPTVHRAIKELEIVCNQELFQRSPAGMEPSWLARKMARLTSLFLSEIRLGREEVEELKGLSAGSVRIGCLPLARTKLVPHAVTHLLNEFPAAHISIIDGPYEEQLHALLHGQLDMIVGALRHPSPSPEIEQQFLFRDSLHLVVRASHPLAGRAAPPTAELRNLGWIAPKHNTPARETFSRFFADSGFDPPTQMIECSSLVAIRSLLLDSDRVALLPARQVELEVEMGILAASPQPLEGTGRDIGITVRKNWQPTRLQKRFLALLDNF</sequence>
<keyword evidence="4" id="KW-0804">Transcription</keyword>
<dbReference type="Pfam" id="PF03466">
    <property type="entry name" value="LysR_substrate"/>
    <property type="match status" value="1"/>
</dbReference>
<name>A0A927GXD1_9GAMM</name>
<dbReference type="Proteomes" id="UP000610558">
    <property type="component" value="Unassembled WGS sequence"/>
</dbReference>
<dbReference type="AlphaFoldDB" id="A0A927GXD1"/>
<gene>
    <name evidence="6" type="ORF">IB286_13620</name>
</gene>
<organism evidence="6 7">
    <name type="scientific">Spongiibacter pelagi</name>
    <dbReference type="NCBI Taxonomy" id="2760804"/>
    <lineage>
        <taxon>Bacteria</taxon>
        <taxon>Pseudomonadati</taxon>
        <taxon>Pseudomonadota</taxon>
        <taxon>Gammaproteobacteria</taxon>
        <taxon>Cellvibrionales</taxon>
        <taxon>Spongiibacteraceae</taxon>
        <taxon>Spongiibacter</taxon>
    </lineage>
</organism>
<dbReference type="PANTHER" id="PTHR30126:SF98">
    <property type="entry name" value="HTH-TYPE TRANSCRIPTIONAL ACTIVATOR BAUR"/>
    <property type="match status" value="1"/>
</dbReference>
<evidence type="ECO:0000256" key="1">
    <source>
        <dbReference type="ARBA" id="ARBA00009437"/>
    </source>
</evidence>
<dbReference type="InterPro" id="IPR005119">
    <property type="entry name" value="LysR_subst-bd"/>
</dbReference>
<dbReference type="SUPFAM" id="SSF53850">
    <property type="entry name" value="Periplasmic binding protein-like II"/>
    <property type="match status" value="1"/>
</dbReference>
<keyword evidence="7" id="KW-1185">Reference proteome</keyword>
<dbReference type="PROSITE" id="PS50931">
    <property type="entry name" value="HTH_LYSR"/>
    <property type="match status" value="2"/>
</dbReference>
<dbReference type="GO" id="GO:0003700">
    <property type="term" value="F:DNA-binding transcription factor activity"/>
    <property type="evidence" value="ECO:0007669"/>
    <property type="project" value="InterPro"/>
</dbReference>
<protein>
    <submittedName>
        <fullName evidence="6">LysR family transcriptional regulator</fullName>
    </submittedName>
</protein>
<dbReference type="PRINTS" id="PR00039">
    <property type="entry name" value="HTHLYSR"/>
</dbReference>
<dbReference type="GO" id="GO:0000976">
    <property type="term" value="F:transcription cis-regulatory region binding"/>
    <property type="evidence" value="ECO:0007669"/>
    <property type="project" value="TreeGrafter"/>
</dbReference>
<dbReference type="InterPro" id="IPR000847">
    <property type="entry name" value="LysR_HTH_N"/>
</dbReference>
<feature type="domain" description="HTH lysR-type" evidence="5">
    <location>
        <begin position="105"/>
        <end position="162"/>
    </location>
</feature>
<keyword evidence="3" id="KW-0238">DNA-binding</keyword>
<accession>A0A927GXD1</accession>
<evidence type="ECO:0000313" key="7">
    <source>
        <dbReference type="Proteomes" id="UP000610558"/>
    </source>
</evidence>
<evidence type="ECO:0000256" key="4">
    <source>
        <dbReference type="ARBA" id="ARBA00023163"/>
    </source>
</evidence>
<keyword evidence="2" id="KW-0805">Transcription regulation</keyword>
<evidence type="ECO:0000259" key="5">
    <source>
        <dbReference type="PROSITE" id="PS50931"/>
    </source>
</evidence>
<dbReference type="RefSeq" id="WP_040803725.1">
    <property type="nucleotide sequence ID" value="NZ_JACXLD010000010.1"/>
</dbReference>
<dbReference type="Gene3D" id="1.10.10.10">
    <property type="entry name" value="Winged helix-like DNA-binding domain superfamily/Winged helix DNA-binding domain"/>
    <property type="match status" value="2"/>
</dbReference>
<dbReference type="InterPro" id="IPR036390">
    <property type="entry name" value="WH_DNA-bd_sf"/>
</dbReference>
<dbReference type="InterPro" id="IPR036388">
    <property type="entry name" value="WH-like_DNA-bd_sf"/>
</dbReference>
<proteinExistence type="inferred from homology"/>
<dbReference type="Pfam" id="PF00126">
    <property type="entry name" value="HTH_1"/>
    <property type="match status" value="2"/>
</dbReference>
<dbReference type="Gene3D" id="3.40.190.10">
    <property type="entry name" value="Periplasmic binding protein-like II"/>
    <property type="match status" value="2"/>
</dbReference>
<evidence type="ECO:0000256" key="3">
    <source>
        <dbReference type="ARBA" id="ARBA00023125"/>
    </source>
</evidence>
<dbReference type="PANTHER" id="PTHR30126">
    <property type="entry name" value="HTH-TYPE TRANSCRIPTIONAL REGULATOR"/>
    <property type="match status" value="1"/>
</dbReference>
<evidence type="ECO:0000256" key="2">
    <source>
        <dbReference type="ARBA" id="ARBA00023015"/>
    </source>
</evidence>
<comment type="caution">
    <text evidence="6">The sequence shown here is derived from an EMBL/GenBank/DDBJ whole genome shotgun (WGS) entry which is preliminary data.</text>
</comment>
<evidence type="ECO:0000313" key="6">
    <source>
        <dbReference type="EMBL" id="MBD2860043.1"/>
    </source>
</evidence>
<reference evidence="6" key="1">
    <citation type="submission" date="2020-09" db="EMBL/GenBank/DDBJ databases">
        <authorList>
            <person name="Yoon J.-W."/>
        </authorList>
    </citation>
    <scope>NUCLEOTIDE SEQUENCE</scope>
    <source>
        <strain evidence="6">KMU-158</strain>
    </source>
</reference>
<dbReference type="SUPFAM" id="SSF46785">
    <property type="entry name" value="Winged helix' DNA-binding domain"/>
    <property type="match status" value="2"/>
</dbReference>
<feature type="domain" description="HTH lysR-type" evidence="5">
    <location>
        <begin position="9"/>
        <end position="66"/>
    </location>
</feature>
<dbReference type="EMBL" id="JACXLD010000010">
    <property type="protein sequence ID" value="MBD2860043.1"/>
    <property type="molecule type" value="Genomic_DNA"/>
</dbReference>
<comment type="similarity">
    <text evidence="1">Belongs to the LysR transcriptional regulatory family.</text>
</comment>